<evidence type="ECO:0000313" key="3">
    <source>
        <dbReference type="Proteomes" id="UP000639775"/>
    </source>
</evidence>
<keyword evidence="3" id="KW-1185">Reference proteome</keyword>
<dbReference type="Proteomes" id="UP000639775">
    <property type="component" value="Unassembled WGS sequence"/>
</dbReference>
<organism evidence="2 3">
    <name type="scientific">Roseovarius gahaiensis</name>
    <dbReference type="NCBI Taxonomy" id="2716691"/>
    <lineage>
        <taxon>Bacteria</taxon>
        <taxon>Pseudomonadati</taxon>
        <taxon>Pseudomonadota</taxon>
        <taxon>Alphaproteobacteria</taxon>
        <taxon>Rhodobacterales</taxon>
        <taxon>Roseobacteraceae</taxon>
        <taxon>Roseovarius</taxon>
    </lineage>
</organism>
<protein>
    <submittedName>
        <fullName evidence="2">Uncharacterized protein</fullName>
    </submittedName>
</protein>
<comment type="caution">
    <text evidence="2">The sequence shown here is derived from an EMBL/GenBank/DDBJ whole genome shotgun (WGS) entry which is preliminary data.</text>
</comment>
<feature type="coiled-coil region" evidence="1">
    <location>
        <begin position="38"/>
        <end position="86"/>
    </location>
</feature>
<sequence>MAGCTGSTDPETASLFDNIKNLNSGEYDRQIAEKDREAQAIIANNQASQRRIDSKERQVSSNAGEISALKSQLSQVKAQAAAARAKVASDPAKVQRLNALEAQLSGIQSDVNTGSVSAATRSELSRVSLAISALTS</sequence>
<keyword evidence="1" id="KW-0175">Coiled coil</keyword>
<reference evidence="2" key="1">
    <citation type="submission" date="2020-03" db="EMBL/GenBank/DDBJ databases">
        <title>Roseovarius gahaiensis sp. nov., isolated from Gahai Saline Lake, China.</title>
        <authorList>
            <person name="Sun X."/>
        </authorList>
    </citation>
    <scope>NUCLEOTIDE SEQUENCE</scope>
    <source>
        <strain evidence="2">GH877</strain>
    </source>
</reference>
<evidence type="ECO:0000256" key="1">
    <source>
        <dbReference type="SAM" id="Coils"/>
    </source>
</evidence>
<proteinExistence type="predicted"/>
<name>A0A967BAI5_9RHOB</name>
<gene>
    <name evidence="2" type="ORF">HAT86_02010</name>
</gene>
<evidence type="ECO:0000313" key="2">
    <source>
        <dbReference type="EMBL" id="NHQ73238.1"/>
    </source>
</evidence>
<dbReference type="AlphaFoldDB" id="A0A967BAI5"/>
<dbReference type="RefSeq" id="WP_167192915.1">
    <property type="nucleotide sequence ID" value="NZ_JAAORB010000002.1"/>
</dbReference>
<dbReference type="EMBL" id="JAAORB010000002">
    <property type="protein sequence ID" value="NHQ73238.1"/>
    <property type="molecule type" value="Genomic_DNA"/>
</dbReference>
<accession>A0A967BAI5</accession>